<keyword evidence="2" id="KW-0540">Nuclease</keyword>
<name>A0A9D1LLX4_9CLOT</name>
<dbReference type="PANTHER" id="PTHR30636">
    <property type="entry name" value="UPF0701 PROTEIN YICC"/>
    <property type="match status" value="1"/>
</dbReference>
<dbReference type="Pfam" id="PF08340">
    <property type="entry name" value="YicC-like_C"/>
    <property type="match status" value="1"/>
</dbReference>
<dbReference type="Pfam" id="PF03755">
    <property type="entry name" value="YicC-like_N"/>
    <property type="match status" value="1"/>
</dbReference>
<evidence type="ECO:0000259" key="7">
    <source>
        <dbReference type="Pfam" id="PF08340"/>
    </source>
</evidence>
<evidence type="ECO:0000256" key="4">
    <source>
        <dbReference type="ARBA" id="ARBA00022801"/>
    </source>
</evidence>
<dbReference type="GO" id="GO:0016787">
    <property type="term" value="F:hydrolase activity"/>
    <property type="evidence" value="ECO:0007669"/>
    <property type="project" value="UniProtKB-KW"/>
</dbReference>
<evidence type="ECO:0000256" key="3">
    <source>
        <dbReference type="ARBA" id="ARBA00022759"/>
    </source>
</evidence>
<dbReference type="AlphaFoldDB" id="A0A9D1LLX4"/>
<dbReference type="InterPro" id="IPR005229">
    <property type="entry name" value="YicC/YloC-like"/>
</dbReference>
<evidence type="ECO:0000256" key="5">
    <source>
        <dbReference type="ARBA" id="ARBA00035648"/>
    </source>
</evidence>
<evidence type="ECO:0000259" key="6">
    <source>
        <dbReference type="Pfam" id="PF03755"/>
    </source>
</evidence>
<comment type="similarity">
    <text evidence="5">Belongs to the YicC/YloC family.</text>
</comment>
<keyword evidence="4" id="KW-0378">Hydrolase</keyword>
<evidence type="ECO:0000256" key="1">
    <source>
        <dbReference type="ARBA" id="ARBA00001968"/>
    </source>
</evidence>
<dbReference type="GO" id="GO:0004521">
    <property type="term" value="F:RNA endonuclease activity"/>
    <property type="evidence" value="ECO:0007669"/>
    <property type="project" value="InterPro"/>
</dbReference>
<dbReference type="PANTHER" id="PTHR30636:SF3">
    <property type="entry name" value="UPF0701 PROTEIN YICC"/>
    <property type="match status" value="1"/>
</dbReference>
<comment type="caution">
    <text evidence="8">The sequence shown here is derived from an EMBL/GenBank/DDBJ whole genome shotgun (WGS) entry which is preliminary data.</text>
</comment>
<feature type="domain" description="Endoribonuclease YicC-like N-terminal" evidence="6">
    <location>
        <begin position="3"/>
        <end position="155"/>
    </location>
</feature>
<keyword evidence="3" id="KW-0255">Endonuclease</keyword>
<reference evidence="8" key="1">
    <citation type="submission" date="2020-10" db="EMBL/GenBank/DDBJ databases">
        <authorList>
            <person name="Gilroy R."/>
        </authorList>
    </citation>
    <scope>NUCLEOTIDE SEQUENCE</scope>
    <source>
        <strain evidence="8">CHK191-8634</strain>
    </source>
</reference>
<dbReference type="InterPro" id="IPR013551">
    <property type="entry name" value="YicC-like_C"/>
</dbReference>
<accession>A0A9D1LLX4</accession>
<protein>
    <submittedName>
        <fullName evidence="8">YicC family protein</fullName>
    </submittedName>
</protein>
<dbReference type="Proteomes" id="UP000824073">
    <property type="component" value="Unassembled WGS sequence"/>
</dbReference>
<proteinExistence type="inferred from homology"/>
<evidence type="ECO:0000313" key="9">
    <source>
        <dbReference type="Proteomes" id="UP000824073"/>
    </source>
</evidence>
<gene>
    <name evidence="8" type="ORF">IAB67_08280</name>
</gene>
<evidence type="ECO:0000256" key="2">
    <source>
        <dbReference type="ARBA" id="ARBA00022722"/>
    </source>
</evidence>
<evidence type="ECO:0000313" key="8">
    <source>
        <dbReference type="EMBL" id="HIU44275.1"/>
    </source>
</evidence>
<reference evidence="8" key="2">
    <citation type="journal article" date="2021" name="PeerJ">
        <title>Extensive microbial diversity within the chicken gut microbiome revealed by metagenomics and culture.</title>
        <authorList>
            <person name="Gilroy R."/>
            <person name="Ravi A."/>
            <person name="Getino M."/>
            <person name="Pursley I."/>
            <person name="Horton D.L."/>
            <person name="Alikhan N.F."/>
            <person name="Baker D."/>
            <person name="Gharbi K."/>
            <person name="Hall N."/>
            <person name="Watson M."/>
            <person name="Adriaenssens E.M."/>
            <person name="Foster-Nyarko E."/>
            <person name="Jarju S."/>
            <person name="Secka A."/>
            <person name="Antonio M."/>
            <person name="Oren A."/>
            <person name="Chaudhuri R.R."/>
            <person name="La Ragione R."/>
            <person name="Hildebrand F."/>
            <person name="Pallen M.J."/>
        </authorList>
    </citation>
    <scope>NUCLEOTIDE SEQUENCE</scope>
    <source>
        <strain evidence="8">CHK191-8634</strain>
    </source>
</reference>
<dbReference type="EMBL" id="DVMR01000061">
    <property type="protein sequence ID" value="HIU44275.1"/>
    <property type="molecule type" value="Genomic_DNA"/>
</dbReference>
<feature type="domain" description="Endoribonuclease YicC-like C-terminal" evidence="7">
    <location>
        <begin position="173"/>
        <end position="292"/>
    </location>
</feature>
<comment type="cofactor">
    <cofactor evidence="1">
        <name>a divalent metal cation</name>
        <dbReference type="ChEBI" id="CHEBI:60240"/>
    </cofactor>
</comment>
<organism evidence="8 9">
    <name type="scientific">Candidatus Ventrousia excrementavium</name>
    <dbReference type="NCBI Taxonomy" id="2840961"/>
    <lineage>
        <taxon>Bacteria</taxon>
        <taxon>Bacillati</taxon>
        <taxon>Bacillota</taxon>
        <taxon>Clostridia</taxon>
        <taxon>Eubacteriales</taxon>
        <taxon>Clostridiaceae</taxon>
        <taxon>Clostridiaceae incertae sedis</taxon>
        <taxon>Candidatus Ventrousia</taxon>
    </lineage>
</organism>
<sequence>MLSSMTGYGRVKSETAQQEITVEIRSVNHRYLDLNIKVPRIYGFLEDKIKPALNAQLVRGKVDVFVSVRAKDGADIKISPNMAVLDGYMSALRSISERFGVPCEVSALDLARLPDALASEKEEADQEELTAGVLDVLEQVLAEHSAMRRREGEVLCRDILARAELIAALVDTIEKRSPESVEEYRQRLATRMAELLDGSELQEQRILSEAAVFADKVAVTEEIVRLRSHLAQLKAMVTGEKAVGRKLDFLVQELNREANTIGSKANDYEIAKTVVELKAEIEKIREQIQNLE</sequence>
<dbReference type="NCBIfam" id="TIGR00255">
    <property type="entry name" value="YicC/YloC family endoribonuclease"/>
    <property type="match status" value="1"/>
</dbReference>
<dbReference type="InterPro" id="IPR013527">
    <property type="entry name" value="YicC-like_N"/>
</dbReference>